<organism evidence="8 9">
    <name type="scientific">Anaerotignum neopropionicum</name>
    <dbReference type="NCBI Taxonomy" id="36847"/>
    <lineage>
        <taxon>Bacteria</taxon>
        <taxon>Bacillati</taxon>
        <taxon>Bacillota</taxon>
        <taxon>Clostridia</taxon>
        <taxon>Lachnospirales</taxon>
        <taxon>Anaerotignaceae</taxon>
        <taxon>Anaerotignum</taxon>
    </lineage>
</organism>
<dbReference type="FunFam" id="2.30.42.10:FF:000063">
    <property type="entry name" value="Peptidase, S41 family"/>
    <property type="match status" value="1"/>
</dbReference>
<evidence type="ECO:0000256" key="6">
    <source>
        <dbReference type="SAM" id="Phobius"/>
    </source>
</evidence>
<dbReference type="InterPro" id="IPR004447">
    <property type="entry name" value="Peptidase_S41A"/>
</dbReference>
<dbReference type="CDD" id="cd06782">
    <property type="entry name" value="cpPDZ_CPP-like"/>
    <property type="match status" value="1"/>
</dbReference>
<keyword evidence="4 5" id="KW-0720">Serine protease</keyword>
<dbReference type="InterPro" id="IPR029045">
    <property type="entry name" value="ClpP/crotonase-like_dom_sf"/>
</dbReference>
<dbReference type="EC" id="3.4.21.102" evidence="8"/>
<dbReference type="InterPro" id="IPR036034">
    <property type="entry name" value="PDZ_sf"/>
</dbReference>
<dbReference type="NCBIfam" id="TIGR00225">
    <property type="entry name" value="prc"/>
    <property type="match status" value="1"/>
</dbReference>
<dbReference type="RefSeq" id="WP_083532035.1">
    <property type="nucleotide sequence ID" value="NZ_LRVM01000012.1"/>
</dbReference>
<evidence type="ECO:0000256" key="1">
    <source>
        <dbReference type="ARBA" id="ARBA00009179"/>
    </source>
</evidence>
<dbReference type="InterPro" id="IPR041489">
    <property type="entry name" value="PDZ_6"/>
</dbReference>
<gene>
    <name evidence="8" type="primary">ctpB</name>
    <name evidence="8" type="ORF">CLNEO_26560</name>
</gene>
<dbReference type="PROSITE" id="PS50106">
    <property type="entry name" value="PDZ"/>
    <property type="match status" value="1"/>
</dbReference>
<dbReference type="Gene3D" id="3.90.226.10">
    <property type="entry name" value="2-enoyl-CoA Hydratase, Chain A, domain 1"/>
    <property type="match status" value="1"/>
</dbReference>
<protein>
    <submittedName>
        <fullName evidence="8">Carboxy-terminal processing protease CtpB</fullName>
        <ecNumber evidence="8">3.4.21.102</ecNumber>
    </submittedName>
</protein>
<comment type="caution">
    <text evidence="8">The sequence shown here is derived from an EMBL/GenBank/DDBJ whole genome shotgun (WGS) entry which is preliminary data.</text>
</comment>
<dbReference type="SMART" id="SM00228">
    <property type="entry name" value="PDZ"/>
    <property type="match status" value="1"/>
</dbReference>
<evidence type="ECO:0000256" key="3">
    <source>
        <dbReference type="ARBA" id="ARBA00022801"/>
    </source>
</evidence>
<dbReference type="Gene3D" id="3.30.750.44">
    <property type="match status" value="1"/>
</dbReference>
<comment type="similarity">
    <text evidence="1 5">Belongs to the peptidase S41A family.</text>
</comment>
<feature type="transmembrane region" description="Helical" evidence="6">
    <location>
        <begin position="6"/>
        <end position="24"/>
    </location>
</feature>
<evidence type="ECO:0000256" key="4">
    <source>
        <dbReference type="ARBA" id="ARBA00022825"/>
    </source>
</evidence>
<dbReference type="Gene3D" id="2.30.42.10">
    <property type="match status" value="1"/>
</dbReference>
<dbReference type="Proteomes" id="UP000070539">
    <property type="component" value="Unassembled WGS sequence"/>
</dbReference>
<dbReference type="InterPro" id="IPR001478">
    <property type="entry name" value="PDZ"/>
</dbReference>
<evidence type="ECO:0000313" key="8">
    <source>
        <dbReference type="EMBL" id="KXL51957.1"/>
    </source>
</evidence>
<proteinExistence type="inferred from homology"/>
<accession>A0A136WBQ8</accession>
<evidence type="ECO:0000259" key="7">
    <source>
        <dbReference type="PROSITE" id="PS50106"/>
    </source>
</evidence>
<sequence>MNKRDFWKGFVAAIAVMVACILIWRTALVQQWIPWQYLPFDVGMTKSAKIGLIEDFLDKYYVDEFDKEIIDEGMYAGMVAGVGDRYTYYMTADYLNQFLRSNNGHFEGIGVKVYQTEDGEVTVYSLMDDYPAQRAGILEGDVITKIDGVNLSGLTLNEIADKMRGPIGSTVEIDVFRSSAGKQYSFTIEREDIIEKSVEGRMLDDEKGYIRISSFKENTYDQFMETLKDLQAQGMKGLVLDLRNNLGGLVRIVYRIGDELLPQGVMVYTEDKAGKREELICDDKYIDIPMVVLVNGNSASSSEIFAGAAKDKGAATLVGTQTFGKGLVQRLFTLPDGSGLNITIQKYYTPNGISIHGTGIAPDDVVELPEGYVDGDQIPEEKDTQLKEGIRILQDKM</sequence>
<evidence type="ECO:0000256" key="5">
    <source>
        <dbReference type="RuleBase" id="RU004404"/>
    </source>
</evidence>
<keyword evidence="3 5" id="KW-0378">Hydrolase</keyword>
<dbReference type="STRING" id="36847.CLNEO_26560"/>
<evidence type="ECO:0000256" key="2">
    <source>
        <dbReference type="ARBA" id="ARBA00022670"/>
    </source>
</evidence>
<dbReference type="OrthoDB" id="9812068at2"/>
<dbReference type="SUPFAM" id="SSF50156">
    <property type="entry name" value="PDZ domain-like"/>
    <property type="match status" value="1"/>
</dbReference>
<reference evidence="8 9" key="1">
    <citation type="submission" date="2016-01" db="EMBL/GenBank/DDBJ databases">
        <title>Genome sequence of Clostridium neopropionicum X4, DSM-3847.</title>
        <authorList>
            <person name="Poehlein A."/>
            <person name="Beck M.H."/>
            <person name="Bengelsdorf F.R."/>
            <person name="Daniel R."/>
            <person name="Duerre P."/>
        </authorList>
    </citation>
    <scope>NUCLEOTIDE SEQUENCE [LARGE SCALE GENOMIC DNA]</scope>
    <source>
        <strain evidence="8 9">DSM-3847</strain>
    </source>
</reference>
<dbReference type="PROSITE" id="PS51257">
    <property type="entry name" value="PROKAR_LIPOPROTEIN"/>
    <property type="match status" value="1"/>
</dbReference>
<dbReference type="SMART" id="SM00245">
    <property type="entry name" value="TSPc"/>
    <property type="match status" value="1"/>
</dbReference>
<dbReference type="InterPro" id="IPR005151">
    <property type="entry name" value="Tail-specific_protease"/>
</dbReference>
<dbReference type="Pfam" id="PF03572">
    <property type="entry name" value="Peptidase_S41"/>
    <property type="match status" value="1"/>
</dbReference>
<dbReference type="AlphaFoldDB" id="A0A136WBQ8"/>
<dbReference type="GO" id="GO:0007165">
    <property type="term" value="P:signal transduction"/>
    <property type="evidence" value="ECO:0007669"/>
    <property type="project" value="TreeGrafter"/>
</dbReference>
<dbReference type="Pfam" id="PF17820">
    <property type="entry name" value="PDZ_6"/>
    <property type="match status" value="1"/>
</dbReference>
<keyword evidence="6" id="KW-0812">Transmembrane</keyword>
<evidence type="ECO:0000313" key="9">
    <source>
        <dbReference type="Proteomes" id="UP000070539"/>
    </source>
</evidence>
<keyword evidence="6" id="KW-0472">Membrane</keyword>
<dbReference type="EMBL" id="LRVM01000012">
    <property type="protein sequence ID" value="KXL51957.1"/>
    <property type="molecule type" value="Genomic_DNA"/>
</dbReference>
<dbReference type="SUPFAM" id="SSF52096">
    <property type="entry name" value="ClpP/crotonase"/>
    <property type="match status" value="1"/>
</dbReference>
<keyword evidence="2 5" id="KW-0645">Protease</keyword>
<dbReference type="CDD" id="cd07560">
    <property type="entry name" value="Peptidase_S41_CPP"/>
    <property type="match status" value="1"/>
</dbReference>
<feature type="domain" description="PDZ" evidence="7">
    <location>
        <begin position="95"/>
        <end position="164"/>
    </location>
</feature>
<dbReference type="GO" id="GO:0006508">
    <property type="term" value="P:proteolysis"/>
    <property type="evidence" value="ECO:0007669"/>
    <property type="project" value="UniProtKB-KW"/>
</dbReference>
<keyword evidence="9" id="KW-1185">Reference proteome</keyword>
<dbReference type="GO" id="GO:0004252">
    <property type="term" value="F:serine-type endopeptidase activity"/>
    <property type="evidence" value="ECO:0007669"/>
    <property type="project" value="UniProtKB-EC"/>
</dbReference>
<name>A0A136WBQ8_9FIRM</name>
<keyword evidence="6" id="KW-1133">Transmembrane helix</keyword>
<dbReference type="PANTHER" id="PTHR32060">
    <property type="entry name" value="TAIL-SPECIFIC PROTEASE"/>
    <property type="match status" value="1"/>
</dbReference>
<dbReference type="GO" id="GO:0030288">
    <property type="term" value="C:outer membrane-bounded periplasmic space"/>
    <property type="evidence" value="ECO:0007669"/>
    <property type="project" value="TreeGrafter"/>
</dbReference>
<dbReference type="PANTHER" id="PTHR32060:SF30">
    <property type="entry name" value="CARBOXY-TERMINAL PROCESSING PROTEASE CTPA"/>
    <property type="match status" value="1"/>
</dbReference>